<gene>
    <name evidence="6" type="ORF">GO620_008965</name>
</gene>
<evidence type="ECO:0000256" key="2">
    <source>
        <dbReference type="ARBA" id="ARBA00022692"/>
    </source>
</evidence>
<evidence type="ECO:0000256" key="4">
    <source>
        <dbReference type="ARBA" id="ARBA00023136"/>
    </source>
</evidence>
<dbReference type="Pfam" id="PF04893">
    <property type="entry name" value="Yip1"/>
    <property type="match status" value="1"/>
</dbReference>
<comment type="subcellular location">
    <subcellularLocation>
        <location evidence="1">Membrane</location>
        <topology evidence="1">Multi-pass membrane protein</topology>
    </subcellularLocation>
</comment>
<keyword evidence="3" id="KW-1133">Transmembrane helix</keyword>
<keyword evidence="2" id="KW-0812">Transmembrane</keyword>
<dbReference type="AlphaFoldDB" id="A0A6I4I090"/>
<feature type="domain" description="Yip1" evidence="5">
    <location>
        <begin position="12"/>
        <end position="201"/>
    </location>
</feature>
<proteinExistence type="predicted"/>
<name>A0A6I4I090_9SPHI</name>
<evidence type="ECO:0000256" key="1">
    <source>
        <dbReference type="ARBA" id="ARBA00004141"/>
    </source>
</evidence>
<protein>
    <submittedName>
        <fullName evidence="6">YIP1 family protein</fullName>
    </submittedName>
</protein>
<dbReference type="EMBL" id="CP066775">
    <property type="protein sequence ID" value="QQL48325.1"/>
    <property type="molecule type" value="Genomic_DNA"/>
</dbReference>
<dbReference type="GO" id="GO:0016020">
    <property type="term" value="C:membrane"/>
    <property type="evidence" value="ECO:0007669"/>
    <property type="project" value="UniProtKB-SubCell"/>
</dbReference>
<sequence length="211" mass="24213">MTNLYRAVLSNLLIKPKKAFKLIKRYDLDKYQFYFLILIGITNVIHRDFLKLSDINNNFWPREFVLILVGALIGWVGIYIYSYLIYLTGKWFGGHGDQSQIFNMLSYAAVPGILILMISLIAIIILRVLNFSVADYNVQQHIWGDDYFAIIQTVKYSVNFIAWCHFILTIIGLTVFQGFGIGKSIANVLAALMIIILPIALFVLALRLHHH</sequence>
<reference evidence="6 7" key="1">
    <citation type="submission" date="2020-12" db="EMBL/GenBank/DDBJ databases">
        <title>HMF7856_wgs.fasta genome submission.</title>
        <authorList>
            <person name="Kang H."/>
            <person name="Kim H."/>
            <person name="Joh K."/>
        </authorList>
    </citation>
    <scope>NUCLEOTIDE SEQUENCE [LARGE SCALE GENOMIC DNA]</scope>
    <source>
        <strain evidence="6 7">HMF7856</strain>
    </source>
</reference>
<evidence type="ECO:0000313" key="6">
    <source>
        <dbReference type="EMBL" id="QQL48325.1"/>
    </source>
</evidence>
<keyword evidence="7" id="KW-1185">Reference proteome</keyword>
<dbReference type="InterPro" id="IPR006977">
    <property type="entry name" value="Yip1_dom"/>
</dbReference>
<keyword evidence="4" id="KW-0472">Membrane</keyword>
<dbReference type="RefSeq" id="WP_157525891.1">
    <property type="nucleotide sequence ID" value="NZ_CP066775.1"/>
</dbReference>
<organism evidence="6 7">
    <name type="scientific">Mucilaginibacter ginkgonis</name>
    <dbReference type="NCBI Taxonomy" id="2682091"/>
    <lineage>
        <taxon>Bacteria</taxon>
        <taxon>Pseudomonadati</taxon>
        <taxon>Bacteroidota</taxon>
        <taxon>Sphingobacteriia</taxon>
        <taxon>Sphingobacteriales</taxon>
        <taxon>Sphingobacteriaceae</taxon>
        <taxon>Mucilaginibacter</taxon>
    </lineage>
</organism>
<evidence type="ECO:0000259" key="5">
    <source>
        <dbReference type="Pfam" id="PF04893"/>
    </source>
</evidence>
<evidence type="ECO:0000313" key="7">
    <source>
        <dbReference type="Proteomes" id="UP000429232"/>
    </source>
</evidence>
<dbReference type="Proteomes" id="UP000429232">
    <property type="component" value="Chromosome"/>
</dbReference>
<dbReference type="KEGG" id="mgik:GO620_008965"/>
<evidence type="ECO:0000256" key="3">
    <source>
        <dbReference type="ARBA" id="ARBA00022989"/>
    </source>
</evidence>
<accession>A0A6I4I090</accession>